<organism evidence="1 2">
    <name type="scientific">Coregonus suidteri</name>
    <dbReference type="NCBI Taxonomy" id="861788"/>
    <lineage>
        <taxon>Eukaryota</taxon>
        <taxon>Metazoa</taxon>
        <taxon>Chordata</taxon>
        <taxon>Craniata</taxon>
        <taxon>Vertebrata</taxon>
        <taxon>Euteleostomi</taxon>
        <taxon>Actinopterygii</taxon>
        <taxon>Neopterygii</taxon>
        <taxon>Teleostei</taxon>
        <taxon>Protacanthopterygii</taxon>
        <taxon>Salmoniformes</taxon>
        <taxon>Salmonidae</taxon>
        <taxon>Coregoninae</taxon>
        <taxon>Coregonus</taxon>
    </lineage>
</organism>
<sequence length="154" mass="16251">MGLGACWFNRSEGYVGGAHSDAQGVEARIVCGGEMGADRYPIPTSDAPCPQQERAGKSVCLRWERALQLSAPAPATLAATGDTDLRPPAVQLQSQQSSAVVFHLPVAPVPATLAVKGETFEDSHMDRDLPCTPPLPLTASPRSACTWPIKTDKA</sequence>
<accession>A0AAN8Q732</accession>
<dbReference type="AlphaFoldDB" id="A0AAN8Q732"/>
<gene>
    <name evidence="1" type="ORF">J4Q44_G00358060</name>
</gene>
<dbReference type="EMBL" id="JAGTTL010000036">
    <property type="protein sequence ID" value="KAK6293480.1"/>
    <property type="molecule type" value="Genomic_DNA"/>
</dbReference>
<evidence type="ECO:0000313" key="1">
    <source>
        <dbReference type="EMBL" id="KAK6293480.1"/>
    </source>
</evidence>
<keyword evidence="2" id="KW-1185">Reference proteome</keyword>
<dbReference type="Proteomes" id="UP001356427">
    <property type="component" value="Unassembled WGS sequence"/>
</dbReference>
<name>A0AAN8Q732_9TELE</name>
<evidence type="ECO:0000313" key="2">
    <source>
        <dbReference type="Proteomes" id="UP001356427"/>
    </source>
</evidence>
<protein>
    <submittedName>
        <fullName evidence="1">Uncharacterized protein</fullName>
    </submittedName>
</protein>
<reference evidence="1 2" key="1">
    <citation type="submission" date="2021-04" db="EMBL/GenBank/DDBJ databases">
        <authorList>
            <person name="De Guttry C."/>
            <person name="Zahm M."/>
            <person name="Klopp C."/>
            <person name="Cabau C."/>
            <person name="Louis A."/>
            <person name="Berthelot C."/>
            <person name="Parey E."/>
            <person name="Roest Crollius H."/>
            <person name="Montfort J."/>
            <person name="Robinson-Rechavi M."/>
            <person name="Bucao C."/>
            <person name="Bouchez O."/>
            <person name="Gislard M."/>
            <person name="Lluch J."/>
            <person name="Milhes M."/>
            <person name="Lampietro C."/>
            <person name="Lopez Roques C."/>
            <person name="Donnadieu C."/>
            <person name="Braasch I."/>
            <person name="Desvignes T."/>
            <person name="Postlethwait J."/>
            <person name="Bobe J."/>
            <person name="Wedekind C."/>
            <person name="Guiguen Y."/>
        </authorList>
    </citation>
    <scope>NUCLEOTIDE SEQUENCE [LARGE SCALE GENOMIC DNA]</scope>
    <source>
        <strain evidence="1">Cs_M1</strain>
        <tissue evidence="1">Blood</tissue>
    </source>
</reference>
<comment type="caution">
    <text evidence="1">The sequence shown here is derived from an EMBL/GenBank/DDBJ whole genome shotgun (WGS) entry which is preliminary data.</text>
</comment>
<proteinExistence type="predicted"/>